<comment type="caution">
    <text evidence="8">The sequence shown here is derived from an EMBL/GenBank/DDBJ whole genome shotgun (WGS) entry which is preliminary data.</text>
</comment>
<gene>
    <name evidence="8" type="ORF">ABMA28_005443</name>
</gene>
<evidence type="ECO:0000256" key="3">
    <source>
        <dbReference type="ARBA" id="ARBA00023155"/>
    </source>
</evidence>
<dbReference type="Pfam" id="PF00046">
    <property type="entry name" value="Homeodomain"/>
    <property type="match status" value="1"/>
</dbReference>
<name>A0ABD0SQG4_LOXSC</name>
<dbReference type="Gene3D" id="1.10.10.60">
    <property type="entry name" value="Homeodomain-like"/>
    <property type="match status" value="1"/>
</dbReference>
<keyword evidence="3 5" id="KW-0371">Homeobox</keyword>
<dbReference type="PANTHER" id="PTHR24339">
    <property type="entry name" value="HOMEOBOX PROTEIN EMX-RELATED"/>
    <property type="match status" value="1"/>
</dbReference>
<evidence type="ECO:0000313" key="8">
    <source>
        <dbReference type="EMBL" id="KAL0822078.1"/>
    </source>
</evidence>
<accession>A0ABD0SQG4</accession>
<comment type="subcellular location">
    <subcellularLocation>
        <location evidence="1 5 6">Nucleus</location>
    </subcellularLocation>
</comment>
<evidence type="ECO:0000256" key="6">
    <source>
        <dbReference type="RuleBase" id="RU000682"/>
    </source>
</evidence>
<dbReference type="Proteomes" id="UP001549921">
    <property type="component" value="Unassembled WGS sequence"/>
</dbReference>
<evidence type="ECO:0000256" key="2">
    <source>
        <dbReference type="ARBA" id="ARBA00023125"/>
    </source>
</evidence>
<organism evidence="8 9">
    <name type="scientific">Loxostege sticticalis</name>
    <name type="common">Beet webworm moth</name>
    <dbReference type="NCBI Taxonomy" id="481309"/>
    <lineage>
        <taxon>Eukaryota</taxon>
        <taxon>Metazoa</taxon>
        <taxon>Ecdysozoa</taxon>
        <taxon>Arthropoda</taxon>
        <taxon>Hexapoda</taxon>
        <taxon>Insecta</taxon>
        <taxon>Pterygota</taxon>
        <taxon>Neoptera</taxon>
        <taxon>Endopterygota</taxon>
        <taxon>Lepidoptera</taxon>
        <taxon>Glossata</taxon>
        <taxon>Ditrysia</taxon>
        <taxon>Pyraloidea</taxon>
        <taxon>Crambidae</taxon>
        <taxon>Pyraustinae</taxon>
        <taxon>Loxostege</taxon>
    </lineage>
</organism>
<evidence type="ECO:0000313" key="9">
    <source>
        <dbReference type="Proteomes" id="UP001549921"/>
    </source>
</evidence>
<dbReference type="CDD" id="cd00086">
    <property type="entry name" value="homeodomain"/>
    <property type="match status" value="1"/>
</dbReference>
<dbReference type="GO" id="GO:0005634">
    <property type="term" value="C:nucleus"/>
    <property type="evidence" value="ECO:0007669"/>
    <property type="project" value="UniProtKB-SubCell"/>
</dbReference>
<evidence type="ECO:0000256" key="5">
    <source>
        <dbReference type="PROSITE-ProRule" id="PRU00108"/>
    </source>
</evidence>
<evidence type="ECO:0000256" key="1">
    <source>
        <dbReference type="ARBA" id="ARBA00004123"/>
    </source>
</evidence>
<keyword evidence="4 5" id="KW-0539">Nucleus</keyword>
<evidence type="ECO:0000259" key="7">
    <source>
        <dbReference type="PROSITE" id="PS50071"/>
    </source>
</evidence>
<dbReference type="InterPro" id="IPR050877">
    <property type="entry name" value="EMX-VAX-Noto_Homeobox_TFs"/>
</dbReference>
<dbReference type="InterPro" id="IPR009057">
    <property type="entry name" value="Homeodomain-like_sf"/>
</dbReference>
<dbReference type="InterPro" id="IPR001356">
    <property type="entry name" value="HD"/>
</dbReference>
<feature type="domain" description="Homeobox" evidence="7">
    <location>
        <begin position="54"/>
        <end position="112"/>
    </location>
</feature>
<dbReference type="InterPro" id="IPR017970">
    <property type="entry name" value="Homeobox_CS"/>
</dbReference>
<reference evidence="8 9" key="1">
    <citation type="submission" date="2024-06" db="EMBL/GenBank/DDBJ databases">
        <title>A chromosome-level genome assembly of beet webworm, Loxostege sticticalis.</title>
        <authorList>
            <person name="Zhang Y."/>
        </authorList>
    </citation>
    <scope>NUCLEOTIDE SEQUENCE [LARGE SCALE GENOMIC DNA]</scope>
    <source>
        <strain evidence="8">AQ028</strain>
        <tissue evidence="8">Male pupae</tissue>
    </source>
</reference>
<dbReference type="PANTHER" id="PTHR24339:SF28">
    <property type="entry name" value="E5-RELATED"/>
    <property type="match status" value="1"/>
</dbReference>
<dbReference type="EMBL" id="JBEDNZ010000017">
    <property type="protein sequence ID" value="KAL0822078.1"/>
    <property type="molecule type" value="Genomic_DNA"/>
</dbReference>
<dbReference type="PROSITE" id="PS50071">
    <property type="entry name" value="HOMEOBOX_2"/>
    <property type="match status" value="1"/>
</dbReference>
<dbReference type="SUPFAM" id="SSF46689">
    <property type="entry name" value="Homeodomain-like"/>
    <property type="match status" value="1"/>
</dbReference>
<proteinExistence type="predicted"/>
<evidence type="ECO:0000256" key="4">
    <source>
        <dbReference type="ARBA" id="ARBA00023242"/>
    </source>
</evidence>
<dbReference type="GO" id="GO:0003677">
    <property type="term" value="F:DNA binding"/>
    <property type="evidence" value="ECO:0007669"/>
    <property type="project" value="UniProtKB-UniRule"/>
</dbReference>
<keyword evidence="2 5" id="KW-0238">DNA-binding</keyword>
<dbReference type="SMART" id="SM00389">
    <property type="entry name" value="HOX"/>
    <property type="match status" value="1"/>
</dbReference>
<protein>
    <recommendedName>
        <fullName evidence="7">Homeobox domain-containing protein</fullName>
    </recommendedName>
</protein>
<sequence>MADQNTKCSEKPSAKVAPFNYIAFETATGEILYVRNYIKLPKEYEDKSPTKGPRRRMRTRIAFTDAHEYKLEDEFLKSPFLDKSRREYLSKCLNLTERTIKIWFLNRRKKEK</sequence>
<dbReference type="AlphaFoldDB" id="A0ABD0SQG4"/>
<dbReference type="PROSITE" id="PS00027">
    <property type="entry name" value="HOMEOBOX_1"/>
    <property type="match status" value="1"/>
</dbReference>